<sequence>MRQTVYIAPKVQARRKTFLGQVSVAKHGSRTYAIDHNDAAEKFHEWGQFVLSANLT</sequence>
<evidence type="ECO:0000313" key="2">
    <source>
        <dbReference type="Proteomes" id="UP000054928"/>
    </source>
</evidence>
<dbReference type="AlphaFoldDB" id="A0A0P1AFW3"/>
<reference evidence="2" key="1">
    <citation type="submission" date="2014-09" db="EMBL/GenBank/DDBJ databases">
        <authorList>
            <person name="Sharma Rahul"/>
            <person name="Thines Marco"/>
        </authorList>
    </citation>
    <scope>NUCLEOTIDE SEQUENCE [LARGE SCALE GENOMIC DNA]</scope>
</reference>
<accession>A0A0P1AFW3</accession>
<dbReference type="RefSeq" id="XP_024575897.1">
    <property type="nucleotide sequence ID" value="XM_024725085.1"/>
</dbReference>
<keyword evidence="2" id="KW-1185">Reference proteome</keyword>
<organism evidence="1 2">
    <name type="scientific">Plasmopara halstedii</name>
    <name type="common">Downy mildew of sunflower</name>
    <dbReference type="NCBI Taxonomy" id="4781"/>
    <lineage>
        <taxon>Eukaryota</taxon>
        <taxon>Sar</taxon>
        <taxon>Stramenopiles</taxon>
        <taxon>Oomycota</taxon>
        <taxon>Peronosporomycetes</taxon>
        <taxon>Peronosporales</taxon>
        <taxon>Peronosporaceae</taxon>
        <taxon>Plasmopara</taxon>
    </lineage>
</organism>
<proteinExistence type="predicted"/>
<evidence type="ECO:0000313" key="1">
    <source>
        <dbReference type="EMBL" id="CEG39528.1"/>
    </source>
</evidence>
<dbReference type="Proteomes" id="UP000054928">
    <property type="component" value="Unassembled WGS sequence"/>
</dbReference>
<dbReference type="GeneID" id="36404825"/>
<name>A0A0P1AFW3_PLAHL</name>
<dbReference type="EMBL" id="CCYD01000428">
    <property type="protein sequence ID" value="CEG39528.1"/>
    <property type="molecule type" value="Genomic_DNA"/>
</dbReference>
<protein>
    <submittedName>
        <fullName evidence="1">Uncharacterized protein</fullName>
    </submittedName>
</protein>